<dbReference type="Proteomes" id="UP000295543">
    <property type="component" value="Unassembled WGS sequence"/>
</dbReference>
<comment type="caution">
    <text evidence="2">The sequence shown here is derived from an EMBL/GenBank/DDBJ whole genome shotgun (WGS) entry which is preliminary data.</text>
</comment>
<keyword evidence="3" id="KW-1185">Reference proteome</keyword>
<reference evidence="2 3" key="1">
    <citation type="submission" date="2019-03" db="EMBL/GenBank/DDBJ databases">
        <title>Luteimonas zhaokaii sp.nov., isolated from the rectal contents of Plateau pika in Yushu, Qinghai Province, China.</title>
        <authorList>
            <person name="Zhang G."/>
        </authorList>
    </citation>
    <scope>NUCLEOTIDE SEQUENCE [LARGE SCALE GENOMIC DNA]</scope>
    <source>
        <strain evidence="2 3">THG-MD21</strain>
    </source>
</reference>
<dbReference type="InterPro" id="IPR032710">
    <property type="entry name" value="NTF2-like_dom_sf"/>
</dbReference>
<dbReference type="Gene3D" id="3.10.450.50">
    <property type="match status" value="1"/>
</dbReference>
<proteinExistence type="predicted"/>
<dbReference type="InterPro" id="IPR027843">
    <property type="entry name" value="DUF4440"/>
</dbReference>
<dbReference type="Pfam" id="PF14534">
    <property type="entry name" value="DUF4440"/>
    <property type="match status" value="1"/>
</dbReference>
<gene>
    <name evidence="2" type="ORF">E2F49_02030</name>
</gene>
<evidence type="ECO:0000313" key="3">
    <source>
        <dbReference type="Proteomes" id="UP000295543"/>
    </source>
</evidence>
<sequence>MDAAALHAHLESLERALLDPSVRADASRLDALIAEDFMEIGASGAAFGKSNVVTRLPDESGVVFEVETMRVHRVSEDIVRLVYAAVRVTDGDTRRSLRSSWWRRETDGRWRMVFHQGTPDTGAGTI</sequence>
<dbReference type="OrthoDB" id="121974at2"/>
<evidence type="ECO:0000313" key="2">
    <source>
        <dbReference type="EMBL" id="TDK32859.1"/>
    </source>
</evidence>
<accession>A0A4R5UC93</accession>
<dbReference type="AlphaFoldDB" id="A0A4R5UC93"/>
<organism evidence="2 3">
    <name type="scientific">Luteimonas terrae</name>
    <dbReference type="NCBI Taxonomy" id="1530191"/>
    <lineage>
        <taxon>Bacteria</taxon>
        <taxon>Pseudomonadati</taxon>
        <taxon>Pseudomonadota</taxon>
        <taxon>Gammaproteobacteria</taxon>
        <taxon>Lysobacterales</taxon>
        <taxon>Lysobacteraceae</taxon>
        <taxon>Luteimonas</taxon>
    </lineage>
</organism>
<protein>
    <submittedName>
        <fullName evidence="2">DUF4440 domain-containing protein</fullName>
    </submittedName>
</protein>
<feature type="domain" description="DUF4440" evidence="1">
    <location>
        <begin position="10"/>
        <end position="112"/>
    </location>
</feature>
<name>A0A4R5UC93_9GAMM</name>
<dbReference type="RefSeq" id="WP_133392397.1">
    <property type="nucleotide sequence ID" value="NZ_SMTG01000002.1"/>
</dbReference>
<dbReference type="SUPFAM" id="SSF54427">
    <property type="entry name" value="NTF2-like"/>
    <property type="match status" value="1"/>
</dbReference>
<evidence type="ECO:0000259" key="1">
    <source>
        <dbReference type="Pfam" id="PF14534"/>
    </source>
</evidence>
<dbReference type="EMBL" id="SMTG01000002">
    <property type="protein sequence ID" value="TDK32859.1"/>
    <property type="molecule type" value="Genomic_DNA"/>
</dbReference>